<keyword evidence="1" id="KW-0812">Transmembrane</keyword>
<dbReference type="InterPro" id="IPR004158">
    <property type="entry name" value="DUF247_pln"/>
</dbReference>
<evidence type="ECO:0000256" key="1">
    <source>
        <dbReference type="SAM" id="Phobius"/>
    </source>
</evidence>
<dbReference type="PANTHER" id="PTHR31170:SF25">
    <property type="entry name" value="BNAA09G04570D PROTEIN"/>
    <property type="match status" value="1"/>
</dbReference>
<organism evidence="2 3">
    <name type="scientific">Asparagus officinalis</name>
    <name type="common">Garden asparagus</name>
    <dbReference type="NCBI Taxonomy" id="4686"/>
    <lineage>
        <taxon>Eukaryota</taxon>
        <taxon>Viridiplantae</taxon>
        <taxon>Streptophyta</taxon>
        <taxon>Embryophyta</taxon>
        <taxon>Tracheophyta</taxon>
        <taxon>Spermatophyta</taxon>
        <taxon>Magnoliopsida</taxon>
        <taxon>Liliopsida</taxon>
        <taxon>Asparagales</taxon>
        <taxon>Asparagaceae</taxon>
        <taxon>Asparagoideae</taxon>
        <taxon>Asparagus</taxon>
    </lineage>
</organism>
<dbReference type="AlphaFoldDB" id="A0A5P1EWA6"/>
<reference evidence="3" key="1">
    <citation type="journal article" date="2017" name="Nat. Commun.">
        <title>The asparagus genome sheds light on the origin and evolution of a young Y chromosome.</title>
        <authorList>
            <person name="Harkess A."/>
            <person name="Zhou J."/>
            <person name="Xu C."/>
            <person name="Bowers J.E."/>
            <person name="Van der Hulst R."/>
            <person name="Ayyampalayam S."/>
            <person name="Mercati F."/>
            <person name="Riccardi P."/>
            <person name="McKain M.R."/>
            <person name="Kakrana A."/>
            <person name="Tang H."/>
            <person name="Ray J."/>
            <person name="Groenendijk J."/>
            <person name="Arikit S."/>
            <person name="Mathioni S.M."/>
            <person name="Nakano M."/>
            <person name="Shan H."/>
            <person name="Telgmann-Rauber A."/>
            <person name="Kanno A."/>
            <person name="Yue Z."/>
            <person name="Chen H."/>
            <person name="Li W."/>
            <person name="Chen Y."/>
            <person name="Xu X."/>
            <person name="Zhang Y."/>
            <person name="Luo S."/>
            <person name="Chen H."/>
            <person name="Gao J."/>
            <person name="Mao Z."/>
            <person name="Pires J.C."/>
            <person name="Luo M."/>
            <person name="Kudrna D."/>
            <person name="Wing R.A."/>
            <person name="Meyers B.C."/>
            <person name="Yi K."/>
            <person name="Kong H."/>
            <person name="Lavrijsen P."/>
            <person name="Sunseri F."/>
            <person name="Falavigna A."/>
            <person name="Ye Y."/>
            <person name="Leebens-Mack J.H."/>
            <person name="Chen G."/>
        </authorList>
    </citation>
    <scope>NUCLEOTIDE SEQUENCE [LARGE SCALE GENOMIC DNA]</scope>
    <source>
        <strain evidence="3">cv. DH0086</strain>
    </source>
</reference>
<dbReference type="EMBL" id="CM007385">
    <property type="protein sequence ID" value="ONK70378.1"/>
    <property type="molecule type" value="Genomic_DNA"/>
</dbReference>
<dbReference type="Gramene" id="ONK70378">
    <property type="protein sequence ID" value="ONK70378"/>
    <property type="gene ID" value="A4U43_C05F33100"/>
</dbReference>
<evidence type="ECO:0000313" key="3">
    <source>
        <dbReference type="Proteomes" id="UP000243459"/>
    </source>
</evidence>
<keyword evidence="1" id="KW-1133">Transmembrane helix</keyword>
<accession>A0A5P1EWA6</accession>
<gene>
    <name evidence="2" type="ORF">A4U43_C05F33100</name>
</gene>
<keyword evidence="1" id="KW-0472">Membrane</keyword>
<sequence>MASTIKALSTISSTKKTPLFNEQEWVIEVQRSIKEDIADEDVKTRVSIFCVPQALVLCKPEAYVPQLFALGPYHHWRPQLYDMERYKIAAARRIQGRLNGVVEFDGVVKKFVKEEYKIRCHYHKHLDVNGETLAWMMAIDGSFLLEFLQSIYFKNQDKAQREAQPMTVSKRIEHERAKVGFNMIIRDITMLENQIPLFLLRKLFKLVYSKKDIADEELSNILTEFVREVSPFKISDDSLILMMDNFTRHAHLLELLYWTVVPKVKEHASEINQVNEQNGAVESKEEIKGDPTILQKAMNWLWKLISSINGAPIRYIKRLIFSRPIMFIVKCPWKIITALPMFSLIKLPVENFFSQLIPKRKSNDDKKSDGEEQPPLVEEIDIPSVTELVRAGVKFVPTSKDLTTIRFDAKTVTLHLPIISLDNNTEVVLRNLVAYEASVVTGPMVFTRYAELMYGVIDTEEDVKTLRENGVLVNRMKSHGEAAELWNGMSKSVRLSKVAFLDKTIGDVNRYYGSRWGVKCRMLMKKYVYASWPILTFLAVGLLIFLSCVQAFCSVYSCSSHLTQLINSGDGS</sequence>
<dbReference type="OrthoDB" id="2356035at2759"/>
<proteinExistence type="predicted"/>
<evidence type="ECO:0000313" key="2">
    <source>
        <dbReference type="EMBL" id="ONK70378.1"/>
    </source>
</evidence>
<dbReference type="Pfam" id="PF03140">
    <property type="entry name" value="DUF247"/>
    <property type="match status" value="1"/>
</dbReference>
<dbReference type="OMA" id="ETRWVIK"/>
<protein>
    <submittedName>
        <fullName evidence="2">Uncharacterized protein</fullName>
    </submittedName>
</protein>
<dbReference type="PANTHER" id="PTHR31170">
    <property type="entry name" value="BNAC04G53230D PROTEIN"/>
    <property type="match status" value="1"/>
</dbReference>
<dbReference type="Proteomes" id="UP000243459">
    <property type="component" value="Chromosome 5"/>
</dbReference>
<feature type="transmembrane region" description="Helical" evidence="1">
    <location>
        <begin position="527"/>
        <end position="552"/>
    </location>
</feature>
<keyword evidence="3" id="KW-1185">Reference proteome</keyword>
<name>A0A5P1EWA6_ASPOF</name>